<feature type="transmembrane region" description="Helical" evidence="3">
    <location>
        <begin position="259"/>
        <end position="281"/>
    </location>
</feature>
<evidence type="ECO:0000256" key="1">
    <source>
        <dbReference type="PROSITE-ProRule" id="PRU00339"/>
    </source>
</evidence>
<dbReference type="SMART" id="SM00421">
    <property type="entry name" value="HTH_LUXR"/>
    <property type="match status" value="1"/>
</dbReference>
<dbReference type="Gene3D" id="1.25.40.10">
    <property type="entry name" value="Tetratricopeptide repeat domain"/>
    <property type="match status" value="1"/>
</dbReference>
<dbReference type="SUPFAM" id="SSF46894">
    <property type="entry name" value="C-terminal effector domain of the bipartite response regulators"/>
    <property type="match status" value="1"/>
</dbReference>
<proteinExistence type="predicted"/>
<dbReference type="RefSeq" id="WP_279650013.1">
    <property type="nucleotide sequence ID" value="NZ_CP122539.1"/>
</dbReference>
<evidence type="ECO:0000313" key="6">
    <source>
        <dbReference type="Proteomes" id="UP001232001"/>
    </source>
</evidence>
<keyword evidence="3" id="KW-1133">Transmembrane helix</keyword>
<keyword evidence="1" id="KW-0802">TPR repeat</keyword>
<evidence type="ECO:0000256" key="3">
    <source>
        <dbReference type="SAM" id="Phobius"/>
    </source>
</evidence>
<dbReference type="Proteomes" id="UP001232001">
    <property type="component" value="Chromosome"/>
</dbReference>
<dbReference type="InterPro" id="IPR019734">
    <property type="entry name" value="TPR_rpt"/>
</dbReference>
<organism evidence="5 6">
    <name type="scientific">Tenacibaculum tangerinum</name>
    <dbReference type="NCBI Taxonomy" id="3038772"/>
    <lineage>
        <taxon>Bacteria</taxon>
        <taxon>Pseudomonadati</taxon>
        <taxon>Bacteroidota</taxon>
        <taxon>Flavobacteriia</taxon>
        <taxon>Flavobacteriales</taxon>
        <taxon>Flavobacteriaceae</taxon>
        <taxon>Tenacibaculum</taxon>
    </lineage>
</organism>
<protein>
    <submittedName>
        <fullName evidence="5">Tetratricopeptide repeat protein</fullName>
    </submittedName>
</protein>
<keyword evidence="3" id="KW-0812">Transmembrane</keyword>
<dbReference type="SMART" id="SM00028">
    <property type="entry name" value="TPR"/>
    <property type="match status" value="3"/>
</dbReference>
<feature type="coiled-coil region" evidence="2">
    <location>
        <begin position="209"/>
        <end position="258"/>
    </location>
</feature>
<dbReference type="PROSITE" id="PS50005">
    <property type="entry name" value="TPR"/>
    <property type="match status" value="1"/>
</dbReference>
<evidence type="ECO:0000313" key="5">
    <source>
        <dbReference type="EMBL" id="WGH74132.1"/>
    </source>
</evidence>
<gene>
    <name evidence="5" type="ORF">P8625_08355</name>
</gene>
<keyword evidence="2" id="KW-0175">Coiled coil</keyword>
<dbReference type="Gene3D" id="1.10.10.10">
    <property type="entry name" value="Winged helix-like DNA-binding domain superfamily/Winged helix DNA-binding domain"/>
    <property type="match status" value="1"/>
</dbReference>
<keyword evidence="6" id="KW-1185">Reference proteome</keyword>
<feature type="domain" description="HTH luxR-type" evidence="4">
    <location>
        <begin position="387"/>
        <end position="445"/>
    </location>
</feature>
<dbReference type="InterPro" id="IPR016032">
    <property type="entry name" value="Sig_transdc_resp-reg_C-effctor"/>
</dbReference>
<evidence type="ECO:0000259" key="4">
    <source>
        <dbReference type="SMART" id="SM00421"/>
    </source>
</evidence>
<sequence length="448" mass="52924">MKGIRDKAMDKYMEASKLSQEINYSKGIVYSAISLASIYLEAEEYEKVVDIFETLKKKNAVAFKQADNLLLAVMYNNEGIAYENLNNYNKAEQLYNNSIEVAKKLPSKYYLANAMSNLASVKFKQQKYNESITLNKEVLEIRYKNDFKIGIIQSLGHLAGNYLSTNNIRLAEQYYEEALKEAKKINSPKYKHEISKALKDIYVQRKEFKKAYEIQEIELESREEFLNEESLKKEARLKADYENELTNQINKEKQKRRELIFYFILGILLLVLIIFVNLFLLQKNKIVRTKLINENIKKEKILLEQDLDYKNKKLVTNLMYILKDNKFIMHLLKQLSEIKKIPKTQANKEIDKLIRKLRIETKKQPWDEFEIYFQEVHVDFYKRLSEKYNLTPNELKIAAFIKLNLSSKEISSITNQNTRTIDVARYRLRKKLGINNTDTNLISFLNKI</sequence>
<dbReference type="SUPFAM" id="SSF48452">
    <property type="entry name" value="TPR-like"/>
    <property type="match status" value="2"/>
</dbReference>
<dbReference type="InterPro" id="IPR000792">
    <property type="entry name" value="Tscrpt_reg_LuxR_C"/>
</dbReference>
<reference evidence="5 6" key="1">
    <citation type="submission" date="2023-04" db="EMBL/GenBank/DDBJ databases">
        <title>Tenacibaculum tangerinum sp. nov., isolated from sea tidal flat of South Korea.</title>
        <authorList>
            <person name="Lee S.H."/>
            <person name="Kim J.-J."/>
        </authorList>
    </citation>
    <scope>NUCLEOTIDE SEQUENCE [LARGE SCALE GENOMIC DNA]</scope>
    <source>
        <strain evidence="5 6">GRR-S3-23</strain>
    </source>
</reference>
<dbReference type="Pfam" id="PF13424">
    <property type="entry name" value="TPR_12"/>
    <property type="match status" value="1"/>
</dbReference>
<dbReference type="InterPro" id="IPR036388">
    <property type="entry name" value="WH-like_DNA-bd_sf"/>
</dbReference>
<feature type="repeat" description="TPR" evidence="1">
    <location>
        <begin position="72"/>
        <end position="105"/>
    </location>
</feature>
<keyword evidence="3" id="KW-0472">Membrane</keyword>
<accession>A0ABY8L0G7</accession>
<evidence type="ECO:0000256" key="2">
    <source>
        <dbReference type="SAM" id="Coils"/>
    </source>
</evidence>
<dbReference type="EMBL" id="CP122539">
    <property type="protein sequence ID" value="WGH74132.1"/>
    <property type="molecule type" value="Genomic_DNA"/>
</dbReference>
<name>A0ABY8L0G7_9FLAO</name>
<dbReference type="InterPro" id="IPR011990">
    <property type="entry name" value="TPR-like_helical_dom_sf"/>
</dbReference>